<protein>
    <recommendedName>
        <fullName evidence="3">Apea-like HEPN domain-containing protein</fullName>
    </recommendedName>
</protein>
<name>A0ABW5IC28_9PSEU</name>
<keyword evidence="2" id="KW-1185">Reference proteome</keyword>
<dbReference type="Proteomes" id="UP001597542">
    <property type="component" value="Unassembled WGS sequence"/>
</dbReference>
<evidence type="ECO:0000313" key="1">
    <source>
        <dbReference type="EMBL" id="MFD2486345.1"/>
    </source>
</evidence>
<comment type="caution">
    <text evidence="1">The sequence shown here is derived from an EMBL/GenBank/DDBJ whole genome shotgun (WGS) entry which is preliminary data.</text>
</comment>
<sequence>MIECETGLLGKVYACVMGGYSLDLIMPDEPVGSNMVYENRLSAPSSDGWGMRQDQGWGLHRGNFAVIHCLGIQVKSEILDDQVGELNDLIDAWVDRFSQWAEILSDGPTGLIVAQGASIEWVDLPFAKSLRQHIFTQAKPLSETCWSTAVDCANREEEPPLARSFLLWGEKAFAMLNWRAAVVDAATACEVALRYAIDEYMAKNNIPVGVRRALLRKSRNLGALKLLAGDLGIDLPGDLEEAVNKPRNRVLHGGDETCRDEAQAALSAARILVDKYKC</sequence>
<organism evidence="1 2">
    <name type="scientific">Amycolatopsis albidoflavus</name>
    <dbReference type="NCBI Taxonomy" id="102226"/>
    <lineage>
        <taxon>Bacteria</taxon>
        <taxon>Bacillati</taxon>
        <taxon>Actinomycetota</taxon>
        <taxon>Actinomycetes</taxon>
        <taxon>Pseudonocardiales</taxon>
        <taxon>Pseudonocardiaceae</taxon>
        <taxon>Amycolatopsis</taxon>
    </lineage>
</organism>
<proteinExistence type="predicted"/>
<accession>A0ABW5IC28</accession>
<reference evidence="2" key="1">
    <citation type="journal article" date="2019" name="Int. J. Syst. Evol. Microbiol.">
        <title>The Global Catalogue of Microorganisms (GCM) 10K type strain sequencing project: providing services to taxonomists for standard genome sequencing and annotation.</title>
        <authorList>
            <consortium name="The Broad Institute Genomics Platform"/>
            <consortium name="The Broad Institute Genome Sequencing Center for Infectious Disease"/>
            <person name="Wu L."/>
            <person name="Ma J."/>
        </authorList>
    </citation>
    <scope>NUCLEOTIDE SEQUENCE [LARGE SCALE GENOMIC DNA]</scope>
    <source>
        <strain evidence="2">CGMCC 4.7638</strain>
    </source>
</reference>
<dbReference type="EMBL" id="JBHUKQ010000021">
    <property type="protein sequence ID" value="MFD2486345.1"/>
    <property type="molecule type" value="Genomic_DNA"/>
</dbReference>
<evidence type="ECO:0008006" key="3">
    <source>
        <dbReference type="Google" id="ProtNLM"/>
    </source>
</evidence>
<dbReference type="RefSeq" id="WP_344286441.1">
    <property type="nucleotide sequence ID" value="NZ_BAAAHV010000026.1"/>
</dbReference>
<evidence type="ECO:0000313" key="2">
    <source>
        <dbReference type="Proteomes" id="UP001597542"/>
    </source>
</evidence>
<gene>
    <name evidence="1" type="ORF">ACFSUT_39145</name>
</gene>